<reference evidence="1" key="1">
    <citation type="submission" date="2023-03" db="EMBL/GenBank/DDBJ databases">
        <title>Massive genome expansion in bonnet fungi (Mycena s.s.) driven by repeated elements and novel gene families across ecological guilds.</title>
        <authorList>
            <consortium name="Lawrence Berkeley National Laboratory"/>
            <person name="Harder C.B."/>
            <person name="Miyauchi S."/>
            <person name="Viragh M."/>
            <person name="Kuo A."/>
            <person name="Thoen E."/>
            <person name="Andreopoulos B."/>
            <person name="Lu D."/>
            <person name="Skrede I."/>
            <person name="Drula E."/>
            <person name="Henrissat B."/>
            <person name="Morin E."/>
            <person name="Kohler A."/>
            <person name="Barry K."/>
            <person name="LaButti K."/>
            <person name="Morin E."/>
            <person name="Salamov A."/>
            <person name="Lipzen A."/>
            <person name="Mereny Z."/>
            <person name="Hegedus B."/>
            <person name="Baldrian P."/>
            <person name="Stursova M."/>
            <person name="Weitz H."/>
            <person name="Taylor A."/>
            <person name="Grigoriev I.V."/>
            <person name="Nagy L.G."/>
            <person name="Martin F."/>
            <person name="Kauserud H."/>
        </authorList>
    </citation>
    <scope>NUCLEOTIDE SEQUENCE</scope>
    <source>
        <strain evidence="1">9284</strain>
    </source>
</reference>
<dbReference type="EMBL" id="JARKIF010000020">
    <property type="protein sequence ID" value="KAJ7618053.1"/>
    <property type="molecule type" value="Genomic_DNA"/>
</dbReference>
<keyword evidence="2" id="KW-1185">Reference proteome</keyword>
<name>A0AAD7BE75_9AGAR</name>
<evidence type="ECO:0000313" key="1">
    <source>
        <dbReference type="EMBL" id="KAJ7618053.1"/>
    </source>
</evidence>
<accession>A0AAD7BE75</accession>
<sequence length="204" mass="23044">MNSRSGSSNLKSSRICSIECGRLGEALMVDRLFKSLLLRPRQKLEEPEYNTDIGDQIINVHRTGALAAQRSAGCRVFRLGIEFETAMIHQHMNEGKTDALSTHPESNGNLERWLSVLTQRTARPVAIETPKVRGTILRRSSAVSRQFAWEVQPNWIKGESRHSAWLVLQKEFTQAKDPSRIERESILVGLQCIILLTAIVRSLQ</sequence>
<evidence type="ECO:0000313" key="2">
    <source>
        <dbReference type="Proteomes" id="UP001221142"/>
    </source>
</evidence>
<protein>
    <submittedName>
        <fullName evidence="1">Uncharacterized protein</fullName>
    </submittedName>
</protein>
<organism evidence="1 2">
    <name type="scientific">Roridomyces roridus</name>
    <dbReference type="NCBI Taxonomy" id="1738132"/>
    <lineage>
        <taxon>Eukaryota</taxon>
        <taxon>Fungi</taxon>
        <taxon>Dikarya</taxon>
        <taxon>Basidiomycota</taxon>
        <taxon>Agaricomycotina</taxon>
        <taxon>Agaricomycetes</taxon>
        <taxon>Agaricomycetidae</taxon>
        <taxon>Agaricales</taxon>
        <taxon>Marasmiineae</taxon>
        <taxon>Mycenaceae</taxon>
        <taxon>Roridomyces</taxon>
    </lineage>
</organism>
<dbReference type="AlphaFoldDB" id="A0AAD7BE75"/>
<comment type="caution">
    <text evidence="1">The sequence shown here is derived from an EMBL/GenBank/DDBJ whole genome shotgun (WGS) entry which is preliminary data.</text>
</comment>
<gene>
    <name evidence="1" type="ORF">FB45DRAFT_872483</name>
</gene>
<proteinExistence type="predicted"/>
<dbReference type="Proteomes" id="UP001221142">
    <property type="component" value="Unassembled WGS sequence"/>
</dbReference>